<evidence type="ECO:0000313" key="2">
    <source>
        <dbReference type="EMBL" id="CAL1381686.1"/>
    </source>
</evidence>
<proteinExistence type="predicted"/>
<gene>
    <name evidence="2" type="ORF">LTRI10_LOCUS23051</name>
</gene>
<dbReference type="AlphaFoldDB" id="A0AAV2E740"/>
<accession>A0AAV2E740</accession>
<protein>
    <submittedName>
        <fullName evidence="2">Uncharacterized protein</fullName>
    </submittedName>
</protein>
<sequence length="94" mass="10520">MASPTIGGIHHHPSGITTRLHGAIKEEKTMDSGSSTNPLTTENNHTPGHIKNNLITKKTFSHNQKGHRSWSYPLRPSRATLQSHATLHWKKRKV</sequence>
<name>A0AAV2E740_9ROSI</name>
<keyword evidence="3" id="KW-1185">Reference proteome</keyword>
<evidence type="ECO:0000256" key="1">
    <source>
        <dbReference type="SAM" id="MobiDB-lite"/>
    </source>
</evidence>
<reference evidence="2 3" key="1">
    <citation type="submission" date="2024-04" db="EMBL/GenBank/DDBJ databases">
        <authorList>
            <person name="Fracassetti M."/>
        </authorList>
    </citation>
    <scope>NUCLEOTIDE SEQUENCE [LARGE SCALE GENOMIC DNA]</scope>
</reference>
<feature type="compositionally biased region" description="Polar residues" evidence="1">
    <location>
        <begin position="31"/>
        <end position="46"/>
    </location>
</feature>
<dbReference type="EMBL" id="OZ034817">
    <property type="protein sequence ID" value="CAL1381686.1"/>
    <property type="molecule type" value="Genomic_DNA"/>
</dbReference>
<organism evidence="2 3">
    <name type="scientific">Linum trigynum</name>
    <dbReference type="NCBI Taxonomy" id="586398"/>
    <lineage>
        <taxon>Eukaryota</taxon>
        <taxon>Viridiplantae</taxon>
        <taxon>Streptophyta</taxon>
        <taxon>Embryophyta</taxon>
        <taxon>Tracheophyta</taxon>
        <taxon>Spermatophyta</taxon>
        <taxon>Magnoliopsida</taxon>
        <taxon>eudicotyledons</taxon>
        <taxon>Gunneridae</taxon>
        <taxon>Pentapetalae</taxon>
        <taxon>rosids</taxon>
        <taxon>fabids</taxon>
        <taxon>Malpighiales</taxon>
        <taxon>Linaceae</taxon>
        <taxon>Linum</taxon>
    </lineage>
</organism>
<feature type="region of interest" description="Disordered" evidence="1">
    <location>
        <begin position="25"/>
        <end position="52"/>
    </location>
</feature>
<dbReference type="Proteomes" id="UP001497516">
    <property type="component" value="Chromosome 4"/>
</dbReference>
<evidence type="ECO:0000313" key="3">
    <source>
        <dbReference type="Proteomes" id="UP001497516"/>
    </source>
</evidence>